<proteinExistence type="predicted"/>
<name>A0AAN7BZX6_9PEZI</name>
<dbReference type="AlphaFoldDB" id="A0AAN7BZX6"/>
<comment type="caution">
    <text evidence="2">The sequence shown here is derived from an EMBL/GenBank/DDBJ whole genome shotgun (WGS) entry which is preliminary data.</text>
</comment>
<keyword evidence="1" id="KW-0472">Membrane</keyword>
<gene>
    <name evidence="2" type="ORF">QBC38DRAFT_450184</name>
</gene>
<feature type="transmembrane region" description="Helical" evidence="1">
    <location>
        <begin position="45"/>
        <end position="69"/>
    </location>
</feature>
<sequence length="148" mass="15260">MTAVTLSNGSWSGVDVKTGSLPTNGSVLGQNPGGVGITNPVRLGVIAGAVIGFVLGLGMIMGILGWYLVVRKRRDGATAGQGRKGGVREMLTKGIGRRRKMMLDGPQELEGGGLKAAPRVELDASSSQRRLCSELDAIGTEVGGRRGS</sequence>
<dbReference type="Proteomes" id="UP001301958">
    <property type="component" value="Unassembled WGS sequence"/>
</dbReference>
<organism evidence="2 3">
    <name type="scientific">Podospora fimiseda</name>
    <dbReference type="NCBI Taxonomy" id="252190"/>
    <lineage>
        <taxon>Eukaryota</taxon>
        <taxon>Fungi</taxon>
        <taxon>Dikarya</taxon>
        <taxon>Ascomycota</taxon>
        <taxon>Pezizomycotina</taxon>
        <taxon>Sordariomycetes</taxon>
        <taxon>Sordariomycetidae</taxon>
        <taxon>Sordariales</taxon>
        <taxon>Podosporaceae</taxon>
        <taxon>Podospora</taxon>
    </lineage>
</organism>
<keyword evidence="1" id="KW-0812">Transmembrane</keyword>
<evidence type="ECO:0000313" key="2">
    <source>
        <dbReference type="EMBL" id="KAK4232557.1"/>
    </source>
</evidence>
<keyword evidence="3" id="KW-1185">Reference proteome</keyword>
<protein>
    <submittedName>
        <fullName evidence="2">Uncharacterized protein</fullName>
    </submittedName>
</protein>
<keyword evidence="1" id="KW-1133">Transmembrane helix</keyword>
<reference evidence="2" key="2">
    <citation type="submission" date="2023-05" db="EMBL/GenBank/DDBJ databases">
        <authorList>
            <consortium name="Lawrence Berkeley National Laboratory"/>
            <person name="Steindorff A."/>
            <person name="Hensen N."/>
            <person name="Bonometti L."/>
            <person name="Westerberg I."/>
            <person name="Brannstrom I.O."/>
            <person name="Guillou S."/>
            <person name="Cros-Aarteil S."/>
            <person name="Calhoun S."/>
            <person name="Haridas S."/>
            <person name="Kuo A."/>
            <person name="Mondo S."/>
            <person name="Pangilinan J."/>
            <person name="Riley R."/>
            <person name="Labutti K."/>
            <person name="Andreopoulos B."/>
            <person name="Lipzen A."/>
            <person name="Chen C."/>
            <person name="Yanf M."/>
            <person name="Daum C."/>
            <person name="Ng V."/>
            <person name="Clum A."/>
            <person name="Ohm R."/>
            <person name="Martin F."/>
            <person name="Silar P."/>
            <person name="Natvig D."/>
            <person name="Lalanne C."/>
            <person name="Gautier V."/>
            <person name="Ament-Velasquez S.L."/>
            <person name="Kruys A."/>
            <person name="Hutchinson M.I."/>
            <person name="Powell A.J."/>
            <person name="Barry K."/>
            <person name="Miller A.N."/>
            <person name="Grigoriev I.V."/>
            <person name="Debuchy R."/>
            <person name="Gladieux P."/>
            <person name="Thoren M.H."/>
            <person name="Johannesson H."/>
        </authorList>
    </citation>
    <scope>NUCLEOTIDE SEQUENCE</scope>
    <source>
        <strain evidence="2">CBS 990.96</strain>
    </source>
</reference>
<evidence type="ECO:0000256" key="1">
    <source>
        <dbReference type="SAM" id="Phobius"/>
    </source>
</evidence>
<accession>A0AAN7BZX6</accession>
<reference evidence="2" key="1">
    <citation type="journal article" date="2023" name="Mol. Phylogenet. Evol.">
        <title>Genome-scale phylogeny and comparative genomics of the fungal order Sordariales.</title>
        <authorList>
            <person name="Hensen N."/>
            <person name="Bonometti L."/>
            <person name="Westerberg I."/>
            <person name="Brannstrom I.O."/>
            <person name="Guillou S."/>
            <person name="Cros-Aarteil S."/>
            <person name="Calhoun S."/>
            <person name="Haridas S."/>
            <person name="Kuo A."/>
            <person name="Mondo S."/>
            <person name="Pangilinan J."/>
            <person name="Riley R."/>
            <person name="LaButti K."/>
            <person name="Andreopoulos B."/>
            <person name="Lipzen A."/>
            <person name="Chen C."/>
            <person name="Yan M."/>
            <person name="Daum C."/>
            <person name="Ng V."/>
            <person name="Clum A."/>
            <person name="Steindorff A."/>
            <person name="Ohm R.A."/>
            <person name="Martin F."/>
            <person name="Silar P."/>
            <person name="Natvig D.O."/>
            <person name="Lalanne C."/>
            <person name="Gautier V."/>
            <person name="Ament-Velasquez S.L."/>
            <person name="Kruys A."/>
            <person name="Hutchinson M.I."/>
            <person name="Powell A.J."/>
            <person name="Barry K."/>
            <person name="Miller A.N."/>
            <person name="Grigoriev I.V."/>
            <person name="Debuchy R."/>
            <person name="Gladieux P."/>
            <person name="Hiltunen Thoren M."/>
            <person name="Johannesson H."/>
        </authorList>
    </citation>
    <scope>NUCLEOTIDE SEQUENCE</scope>
    <source>
        <strain evidence="2">CBS 990.96</strain>
    </source>
</reference>
<evidence type="ECO:0000313" key="3">
    <source>
        <dbReference type="Proteomes" id="UP001301958"/>
    </source>
</evidence>
<dbReference type="EMBL" id="MU865287">
    <property type="protein sequence ID" value="KAK4232557.1"/>
    <property type="molecule type" value="Genomic_DNA"/>
</dbReference>